<comment type="caution">
    <text evidence="1">The sequence shown here is derived from an EMBL/GenBank/DDBJ whole genome shotgun (WGS) entry which is preliminary data.</text>
</comment>
<sequence length="202" mass="23042">MHFLTHYPRLLLENGPLVNAWAMPLERRNKELKEVADATKCNKNLPLAIAINDQLNSCYMKEFCQGVQTDYEKGYVLSSEIECESRTYFAGVAGGDCIQKLSHVQILGKEFSEKTLFLADITDSGEPYFGEILGVFDVSGEVYTLTSMLQTSYFDDHRHAYKMSGKVLEKRVIHIDDVPRIDPLLRVKCDDGFYLSCRYGFE</sequence>
<gene>
    <name evidence="1" type="ORF">QAD02_018148</name>
</gene>
<accession>A0ACC2PFU9</accession>
<keyword evidence="2" id="KW-1185">Reference proteome</keyword>
<organism evidence="1 2">
    <name type="scientific">Eretmocerus hayati</name>
    <dbReference type="NCBI Taxonomy" id="131215"/>
    <lineage>
        <taxon>Eukaryota</taxon>
        <taxon>Metazoa</taxon>
        <taxon>Ecdysozoa</taxon>
        <taxon>Arthropoda</taxon>
        <taxon>Hexapoda</taxon>
        <taxon>Insecta</taxon>
        <taxon>Pterygota</taxon>
        <taxon>Neoptera</taxon>
        <taxon>Endopterygota</taxon>
        <taxon>Hymenoptera</taxon>
        <taxon>Apocrita</taxon>
        <taxon>Proctotrupomorpha</taxon>
        <taxon>Chalcidoidea</taxon>
        <taxon>Aphelinidae</taxon>
        <taxon>Aphelininae</taxon>
        <taxon>Eretmocerus</taxon>
    </lineage>
</organism>
<proteinExistence type="predicted"/>
<reference evidence="1" key="1">
    <citation type="submission" date="2023-04" db="EMBL/GenBank/DDBJ databases">
        <title>A chromosome-level genome assembly of the parasitoid wasp Eretmocerus hayati.</title>
        <authorList>
            <person name="Zhong Y."/>
            <person name="Liu S."/>
            <person name="Liu Y."/>
        </authorList>
    </citation>
    <scope>NUCLEOTIDE SEQUENCE</scope>
    <source>
        <strain evidence="1">ZJU_SS_LIU_2023</strain>
    </source>
</reference>
<protein>
    <submittedName>
        <fullName evidence="1">Uncharacterized protein</fullName>
    </submittedName>
</protein>
<dbReference type="Proteomes" id="UP001239111">
    <property type="component" value="Chromosome 1"/>
</dbReference>
<name>A0ACC2PFU9_9HYME</name>
<evidence type="ECO:0000313" key="1">
    <source>
        <dbReference type="EMBL" id="KAJ8682356.1"/>
    </source>
</evidence>
<dbReference type="EMBL" id="CM056741">
    <property type="protein sequence ID" value="KAJ8682356.1"/>
    <property type="molecule type" value="Genomic_DNA"/>
</dbReference>
<evidence type="ECO:0000313" key="2">
    <source>
        <dbReference type="Proteomes" id="UP001239111"/>
    </source>
</evidence>